<evidence type="ECO:0000313" key="5">
    <source>
        <dbReference type="RefSeq" id="XP_033234131.1"/>
    </source>
</evidence>
<evidence type="ECO:0000256" key="2">
    <source>
        <dbReference type="SAM" id="MobiDB-lite"/>
    </source>
</evidence>
<dbReference type="PANTHER" id="PTHR10977:SF3">
    <property type="entry name" value="DIPHOSPHOMEVALONATE DECARBOXYLASE"/>
    <property type="match status" value="1"/>
</dbReference>
<proteinExistence type="predicted"/>
<dbReference type="GO" id="GO:0004163">
    <property type="term" value="F:diphosphomevalonate decarboxylase activity"/>
    <property type="evidence" value="ECO:0007669"/>
    <property type="project" value="TreeGrafter"/>
</dbReference>
<organism evidence="4 5">
    <name type="scientific">Drosophila pseudoobscura pseudoobscura</name>
    <name type="common">Fruit fly</name>
    <dbReference type="NCBI Taxonomy" id="46245"/>
    <lineage>
        <taxon>Eukaryota</taxon>
        <taxon>Metazoa</taxon>
        <taxon>Ecdysozoa</taxon>
        <taxon>Arthropoda</taxon>
        <taxon>Hexapoda</taxon>
        <taxon>Insecta</taxon>
        <taxon>Pterygota</taxon>
        <taxon>Neoptera</taxon>
        <taxon>Endopterygota</taxon>
        <taxon>Diptera</taxon>
        <taxon>Brachycera</taxon>
        <taxon>Muscomorpha</taxon>
        <taxon>Ephydroidea</taxon>
        <taxon>Drosophilidae</taxon>
        <taxon>Drosophila</taxon>
        <taxon>Sophophora</taxon>
    </lineage>
</organism>
<evidence type="ECO:0000313" key="4">
    <source>
        <dbReference type="Proteomes" id="UP000001819"/>
    </source>
</evidence>
<sequence length="339" mass="38927">MRSVTCKAPVNIARIIYWGKRHKELILPINDSISMALGTNELCAKTTITASEKFQHNRMWLNDEELLYEEDSRLMSSSTSPPIKRTRNNAGAASERLSDALSPQLLEMLKDRFEEQTNQIASHVRNAEQRILSSLMERLDSIAGEVKQMGARVIDLEREVVDLRSQRDRLDERVERLDREVADLRTLGGRVGGIEARLAAEHMATSACELRIHGVPFVEGENVRALFNKLCFNLQLTPPPRIRDVFRARQTQHSNVDPVIIVKMENVREKINLLSKIGIYRRESKRQLGLQFFSFDSEAAVYVNEQFLSENYIIFKEAMRMKKHKILAAVFTRRGLVHV</sequence>
<feature type="coiled-coil region" evidence="1">
    <location>
        <begin position="106"/>
        <end position="187"/>
    </location>
</feature>
<dbReference type="GO" id="GO:0019287">
    <property type="term" value="P:isopentenyl diphosphate biosynthetic process, mevalonate pathway"/>
    <property type="evidence" value="ECO:0007669"/>
    <property type="project" value="TreeGrafter"/>
</dbReference>
<dbReference type="KEGG" id="dpo:117183640"/>
<dbReference type="PANTHER" id="PTHR10977">
    <property type="entry name" value="DIPHOSPHOMEVALONATE DECARBOXYLASE"/>
    <property type="match status" value="1"/>
</dbReference>
<reference evidence="5" key="2">
    <citation type="submission" date="2025-08" db="UniProtKB">
        <authorList>
            <consortium name="RefSeq"/>
        </authorList>
    </citation>
    <scope>IDENTIFICATION</scope>
    <source>
        <strain evidence="5">MV-25-SWS-2005</strain>
        <tissue evidence="5">Whole body</tissue>
    </source>
</reference>
<dbReference type="InterPro" id="IPR020568">
    <property type="entry name" value="Ribosomal_Su5_D2-typ_SF"/>
</dbReference>
<dbReference type="SUPFAM" id="SSF54211">
    <property type="entry name" value="Ribosomal protein S5 domain 2-like"/>
    <property type="match status" value="1"/>
</dbReference>
<dbReference type="GO" id="GO:0005829">
    <property type="term" value="C:cytosol"/>
    <property type="evidence" value="ECO:0007669"/>
    <property type="project" value="TreeGrafter"/>
</dbReference>
<dbReference type="RefSeq" id="XP_033234131.1">
    <property type="nucleotide sequence ID" value="XM_033378240.1"/>
</dbReference>
<dbReference type="Gene3D" id="3.30.230.10">
    <property type="match status" value="1"/>
</dbReference>
<feature type="domain" description="Diphosphomevalonate decarboxylase-like N-terminal" evidence="3">
    <location>
        <begin position="8"/>
        <end position="75"/>
    </location>
</feature>
<dbReference type="Pfam" id="PF22700">
    <property type="entry name" value="MVD-like_N"/>
    <property type="match status" value="1"/>
</dbReference>
<protein>
    <recommendedName>
        <fullName evidence="3">Diphosphomevalonate decarboxylase-like N-terminal domain-containing protein</fullName>
    </recommendedName>
</protein>
<evidence type="ECO:0000259" key="3">
    <source>
        <dbReference type="Pfam" id="PF22700"/>
    </source>
</evidence>
<dbReference type="Gene3D" id="1.20.5.340">
    <property type="match status" value="1"/>
</dbReference>
<dbReference type="AlphaFoldDB" id="A0A6I8VSS7"/>
<dbReference type="InterPro" id="IPR014721">
    <property type="entry name" value="Ribsml_uS5_D2-typ_fold_subgr"/>
</dbReference>
<gene>
    <name evidence="5" type="primary">LOC117183640</name>
</gene>
<feature type="region of interest" description="Disordered" evidence="2">
    <location>
        <begin position="75"/>
        <end position="96"/>
    </location>
</feature>
<reference evidence="4" key="1">
    <citation type="submission" date="2024-06" db="UniProtKB">
        <authorList>
            <consortium name="RefSeq"/>
        </authorList>
    </citation>
    <scope>NUCLEOTIDE SEQUENCE [LARGE SCALE GENOMIC DNA]</scope>
    <source>
        <strain evidence="4">MV2-25</strain>
    </source>
</reference>
<name>A0A6I8VSS7_DROPS</name>
<dbReference type="Proteomes" id="UP000001819">
    <property type="component" value="Chromosome 3"/>
</dbReference>
<dbReference type="InParanoid" id="A0A6I8VSS7"/>
<accession>A0A6I8VSS7</accession>
<evidence type="ECO:0000256" key="1">
    <source>
        <dbReference type="SAM" id="Coils"/>
    </source>
</evidence>
<keyword evidence="4" id="KW-1185">Reference proteome</keyword>
<dbReference type="InterPro" id="IPR053859">
    <property type="entry name" value="MVD-like_N"/>
</dbReference>
<keyword evidence="1" id="KW-0175">Coiled coil</keyword>